<organism evidence="2 3">
    <name type="scientific">Rugosimonospora acidiphila</name>
    <dbReference type="NCBI Taxonomy" id="556531"/>
    <lineage>
        <taxon>Bacteria</taxon>
        <taxon>Bacillati</taxon>
        <taxon>Actinomycetota</taxon>
        <taxon>Actinomycetes</taxon>
        <taxon>Micromonosporales</taxon>
        <taxon>Micromonosporaceae</taxon>
        <taxon>Rugosimonospora</taxon>
    </lineage>
</organism>
<dbReference type="PANTHER" id="PTHR43441:SF10">
    <property type="entry name" value="ACETYLTRANSFERASE"/>
    <property type="match status" value="1"/>
</dbReference>
<evidence type="ECO:0000313" key="2">
    <source>
        <dbReference type="EMBL" id="GAA5200615.1"/>
    </source>
</evidence>
<dbReference type="PANTHER" id="PTHR43441">
    <property type="entry name" value="RIBOSOMAL-PROTEIN-SERINE ACETYLTRANSFERASE"/>
    <property type="match status" value="1"/>
</dbReference>
<comment type="caution">
    <text evidence="2">The sequence shown here is derived from an EMBL/GenBank/DDBJ whole genome shotgun (WGS) entry which is preliminary data.</text>
</comment>
<dbReference type="Gene3D" id="3.40.630.30">
    <property type="match status" value="1"/>
</dbReference>
<protein>
    <submittedName>
        <fullName evidence="2">GNAT family N-acetyltransferase</fullName>
    </submittedName>
</protein>
<dbReference type="PROSITE" id="PS51186">
    <property type="entry name" value="GNAT"/>
    <property type="match status" value="1"/>
</dbReference>
<name>A0ABP9STW7_9ACTN</name>
<dbReference type="Pfam" id="PF13302">
    <property type="entry name" value="Acetyltransf_3"/>
    <property type="match status" value="1"/>
</dbReference>
<reference evidence="3" key="1">
    <citation type="journal article" date="2019" name="Int. J. Syst. Evol. Microbiol.">
        <title>The Global Catalogue of Microorganisms (GCM) 10K type strain sequencing project: providing services to taxonomists for standard genome sequencing and annotation.</title>
        <authorList>
            <consortium name="The Broad Institute Genomics Platform"/>
            <consortium name="The Broad Institute Genome Sequencing Center for Infectious Disease"/>
            <person name="Wu L."/>
            <person name="Ma J."/>
        </authorList>
    </citation>
    <scope>NUCLEOTIDE SEQUENCE [LARGE SCALE GENOMIC DNA]</scope>
    <source>
        <strain evidence="3">JCM 18304</strain>
    </source>
</reference>
<dbReference type="InterPro" id="IPR051908">
    <property type="entry name" value="Ribosomal_N-acetyltransferase"/>
</dbReference>
<evidence type="ECO:0000259" key="1">
    <source>
        <dbReference type="PROSITE" id="PS51186"/>
    </source>
</evidence>
<proteinExistence type="predicted"/>
<accession>A0ABP9STW7</accession>
<dbReference type="EMBL" id="BAABJQ010000044">
    <property type="protein sequence ID" value="GAA5200615.1"/>
    <property type="molecule type" value="Genomic_DNA"/>
</dbReference>
<dbReference type="InterPro" id="IPR016181">
    <property type="entry name" value="Acyl_CoA_acyltransferase"/>
</dbReference>
<feature type="domain" description="N-acetyltransferase" evidence="1">
    <location>
        <begin position="27"/>
        <end position="183"/>
    </location>
</feature>
<dbReference type="RefSeq" id="WP_345638594.1">
    <property type="nucleotide sequence ID" value="NZ_BAABJQ010000044.1"/>
</dbReference>
<dbReference type="Proteomes" id="UP001501570">
    <property type="component" value="Unassembled WGS sequence"/>
</dbReference>
<sequence>MPSLASPAVPAGSMAALTQPEISADGVALRPWLPSDRPVVVAAYADPAIQRWHCRSMTDDEAGEWIASWPGRWRGETGAGWAVLRAGSVAGQISLRRITLAEGLAEVSYWVLPGERGGRIAPRALSALTAWSFRTLGLHRIELNHSTANPASCRVAGHAGFAAEGTKRGEALHADGWHDMHLHARLAGDP</sequence>
<keyword evidence="3" id="KW-1185">Reference proteome</keyword>
<dbReference type="SUPFAM" id="SSF55729">
    <property type="entry name" value="Acyl-CoA N-acyltransferases (Nat)"/>
    <property type="match status" value="1"/>
</dbReference>
<gene>
    <name evidence="2" type="ORF">GCM10023322_78900</name>
</gene>
<dbReference type="InterPro" id="IPR000182">
    <property type="entry name" value="GNAT_dom"/>
</dbReference>
<evidence type="ECO:0000313" key="3">
    <source>
        <dbReference type="Proteomes" id="UP001501570"/>
    </source>
</evidence>